<evidence type="ECO:0000313" key="1">
    <source>
        <dbReference type="EMBL" id="CAI9703079.1"/>
    </source>
</evidence>
<proteinExistence type="predicted"/>
<organism evidence="1 2">
    <name type="scientific">Rangifer tarandus platyrhynchus</name>
    <name type="common">Svalbard reindeer</name>
    <dbReference type="NCBI Taxonomy" id="3082113"/>
    <lineage>
        <taxon>Eukaryota</taxon>
        <taxon>Metazoa</taxon>
        <taxon>Chordata</taxon>
        <taxon>Craniata</taxon>
        <taxon>Vertebrata</taxon>
        <taxon>Euteleostomi</taxon>
        <taxon>Mammalia</taxon>
        <taxon>Eutheria</taxon>
        <taxon>Laurasiatheria</taxon>
        <taxon>Artiodactyla</taxon>
        <taxon>Ruminantia</taxon>
        <taxon>Pecora</taxon>
        <taxon>Cervidae</taxon>
        <taxon>Odocoileinae</taxon>
        <taxon>Rangifer</taxon>
    </lineage>
</organism>
<dbReference type="Proteomes" id="UP001162501">
    <property type="component" value="Chromosome 24"/>
</dbReference>
<gene>
    <name evidence="1" type="ORF">MRATA1EN3_LOCUS14292</name>
</gene>
<sequence length="196" mass="20951">MTPVWVTRSILRIHEELNHRLPSERKNEMIPYGQHRSPPRPAPPGPGRQESSTPPAKGRGAGSPPARGLRRPTRRRAGSRGGDSRAAGAELLPAGCPPGGDSRCVTRTTSPARRLAGQRPAPSRCAGPPQSGVLSVPVPVPVHFPPFPHTTVPGVPPRPILRRLRPIPGTNPPPPPPPRPRCFLTLTRHVPDPTAA</sequence>
<evidence type="ECO:0000313" key="2">
    <source>
        <dbReference type="Proteomes" id="UP001162501"/>
    </source>
</evidence>
<dbReference type="EMBL" id="OX596108">
    <property type="protein sequence ID" value="CAI9703079.1"/>
    <property type="molecule type" value="Genomic_DNA"/>
</dbReference>
<accession>A0ACB0ESC1</accession>
<protein>
    <submittedName>
        <fullName evidence="1">Uncharacterized protein</fullName>
    </submittedName>
</protein>
<reference evidence="1" key="1">
    <citation type="submission" date="2023-05" db="EMBL/GenBank/DDBJ databases">
        <authorList>
            <consortium name="ELIXIR-Norway"/>
        </authorList>
    </citation>
    <scope>NUCLEOTIDE SEQUENCE</scope>
</reference>
<name>A0ACB0ESC1_RANTA</name>